<protein>
    <submittedName>
        <fullName evidence="1">Uncharacterized protein</fullName>
    </submittedName>
</protein>
<dbReference type="AlphaFoldDB" id="A4U318"/>
<dbReference type="EMBL" id="CU459003">
    <property type="protein sequence ID" value="CAM77275.1"/>
    <property type="molecule type" value="Genomic_DNA"/>
</dbReference>
<name>A4U318_9PROT</name>
<accession>A4U318</accession>
<gene>
    <name evidence="1" type="ORF">MGR_2460</name>
</gene>
<organism evidence="1">
    <name type="scientific">Magnetospirillum gryphiswaldense</name>
    <dbReference type="NCBI Taxonomy" id="55518"/>
    <lineage>
        <taxon>Bacteria</taxon>
        <taxon>Pseudomonadati</taxon>
        <taxon>Pseudomonadota</taxon>
        <taxon>Alphaproteobacteria</taxon>
        <taxon>Rhodospirillales</taxon>
        <taxon>Rhodospirillaceae</taxon>
        <taxon>Magnetospirillum</taxon>
    </lineage>
</organism>
<reference evidence="1" key="1">
    <citation type="journal article" date="2007" name="J. Bacteriol.">
        <title>Comparative genome analysis of four magnetotactic bacteria reveals a complex set of group-specific genes implicated in magnetosome biomineralization and function.</title>
        <authorList>
            <person name="Richter M."/>
            <person name="Kube M."/>
            <person name="Bazylinski D.A."/>
            <person name="Lombardot T."/>
            <person name="Gloeckner F.O."/>
            <person name="Reinhardt R."/>
            <person name="Schueler D."/>
        </authorList>
    </citation>
    <scope>NUCLEOTIDE SEQUENCE</scope>
    <source>
        <strain evidence="1">MSR-1</strain>
    </source>
</reference>
<sequence>MASLPTCLSHKARKGDGLEFGQHGGCGNTFSHKIDS</sequence>
<proteinExistence type="predicted"/>
<evidence type="ECO:0000313" key="1">
    <source>
        <dbReference type="EMBL" id="CAM77275.1"/>
    </source>
</evidence>